<keyword evidence="4" id="KW-1185">Reference proteome</keyword>
<sequence>MDISADIVGHTRVHGDEYLTDGLANSVLRRQLEKNQIEGQAKFQSDRIRYSSGNSSRRSENSGALYYDDVRKVYTFPNQPSMVMLAIDDLDDGKIYQTFRVGSANDVDRIKRHIKDRRRGRRSSSRHRSRRESPDRYGYEERSYTRVSKVYRPVSRTPSPVYVETVQQVQSVPVVERVETVPVVERVETVPVVERIETVPVVERVETVPVVERIERAPRVERVEAVPVVERVETVPVVERIERVSRMERVQPIPVVERVERVPVVERVETVPVVERIERAPRVERVEAVPVVERVETIPVVERIERVPRVERVQQVPVVERVVERVETVPVVERVERTPVIERVQQRPTIIRERTPSPIYVTPMPQPPPTYVRPTELYVPEPEPENIIYKSTKREIPMNTTYVERVEQVPVVERVETVPVVERVETVPVVERVERTPVLERVVRERTPSPVYVSRARTMSTANTYVRPAEVIVTEPITEPTRYRRSSRSRYVERVDRAEPVYRQRSISSSRGRSPSSRRAYSPAYDYEDMDANGSVVLKRVQKVEPT</sequence>
<dbReference type="EMBL" id="LUCM01010306">
    <property type="protein sequence ID" value="KAA0185683.1"/>
    <property type="molecule type" value="Genomic_DNA"/>
</dbReference>
<reference evidence="3" key="1">
    <citation type="submission" date="2019-05" db="EMBL/GenBank/DDBJ databases">
        <title>Annotation for the trematode Fasciolopsis buski.</title>
        <authorList>
            <person name="Choi Y.-J."/>
        </authorList>
    </citation>
    <scope>NUCLEOTIDE SEQUENCE</scope>
    <source>
        <strain evidence="3">HT</strain>
        <tissue evidence="3">Whole worm</tissue>
    </source>
</reference>
<evidence type="ECO:0000313" key="4">
    <source>
        <dbReference type="Proteomes" id="UP000728185"/>
    </source>
</evidence>
<comment type="caution">
    <text evidence="3">The sequence shown here is derived from an EMBL/GenBank/DDBJ whole genome shotgun (WGS) entry which is preliminary data.</text>
</comment>
<dbReference type="OrthoDB" id="6242396at2759"/>
<dbReference type="InterPro" id="IPR057376">
    <property type="entry name" value="PH_trem"/>
</dbReference>
<dbReference type="InterPro" id="IPR053300">
    <property type="entry name" value="Homeobox-like_regulator"/>
</dbReference>
<evidence type="ECO:0000259" key="2">
    <source>
        <dbReference type="Pfam" id="PF25356"/>
    </source>
</evidence>
<dbReference type="Proteomes" id="UP000728185">
    <property type="component" value="Unassembled WGS sequence"/>
</dbReference>
<protein>
    <submittedName>
        <fullName evidence="3">Putative Liver stage antigen 3</fullName>
    </submittedName>
</protein>
<dbReference type="PANTHER" id="PTHR45795">
    <property type="entry name" value="EARLY GAMETOCYTE ENRICHED PHOSPHOPROTEIN EGXP"/>
    <property type="match status" value="1"/>
</dbReference>
<proteinExistence type="predicted"/>
<evidence type="ECO:0000313" key="3">
    <source>
        <dbReference type="EMBL" id="KAA0185683.1"/>
    </source>
</evidence>
<feature type="domain" description="Trematode PH-like" evidence="2">
    <location>
        <begin position="4"/>
        <end position="118"/>
    </location>
</feature>
<feature type="region of interest" description="Disordered" evidence="1">
    <location>
        <begin position="503"/>
        <end position="526"/>
    </location>
</feature>
<dbReference type="PANTHER" id="PTHR45795:SF1">
    <property type="entry name" value="MACRO DOMAIN-CONTAINING PROTEIN"/>
    <property type="match status" value="1"/>
</dbReference>
<accession>A0A8E0RMW2</accession>
<name>A0A8E0RMW2_9TREM</name>
<evidence type="ECO:0000256" key="1">
    <source>
        <dbReference type="SAM" id="MobiDB-lite"/>
    </source>
</evidence>
<feature type="compositionally biased region" description="Basic residues" evidence="1">
    <location>
        <begin position="112"/>
        <end position="130"/>
    </location>
</feature>
<gene>
    <name evidence="3" type="ORF">FBUS_06590</name>
</gene>
<dbReference type="Pfam" id="PF25356">
    <property type="entry name" value="PH_trem"/>
    <property type="match status" value="1"/>
</dbReference>
<feature type="region of interest" description="Disordered" evidence="1">
    <location>
        <begin position="112"/>
        <end position="139"/>
    </location>
</feature>
<dbReference type="AlphaFoldDB" id="A0A8E0RMW2"/>
<organism evidence="3 4">
    <name type="scientific">Fasciolopsis buskii</name>
    <dbReference type="NCBI Taxonomy" id="27845"/>
    <lineage>
        <taxon>Eukaryota</taxon>
        <taxon>Metazoa</taxon>
        <taxon>Spiralia</taxon>
        <taxon>Lophotrochozoa</taxon>
        <taxon>Platyhelminthes</taxon>
        <taxon>Trematoda</taxon>
        <taxon>Digenea</taxon>
        <taxon>Plagiorchiida</taxon>
        <taxon>Echinostomata</taxon>
        <taxon>Echinostomatoidea</taxon>
        <taxon>Fasciolidae</taxon>
        <taxon>Fasciolopsis</taxon>
    </lineage>
</organism>
<feature type="compositionally biased region" description="Low complexity" evidence="1">
    <location>
        <begin position="503"/>
        <end position="522"/>
    </location>
</feature>